<dbReference type="EMBL" id="JXCQ01000006">
    <property type="protein sequence ID" value="KIR23602.1"/>
    <property type="molecule type" value="Genomic_DNA"/>
</dbReference>
<name>A0A0D0RVK2_PSEFL</name>
<dbReference type="AlphaFoldDB" id="A0A0D0RVK2"/>
<evidence type="ECO:0000256" key="2">
    <source>
        <dbReference type="ARBA" id="ARBA00013064"/>
    </source>
</evidence>
<dbReference type="EC" id="3.1.3.48" evidence="2"/>
<dbReference type="Pfam" id="PF19567">
    <property type="entry name" value="CpsB_CapC"/>
    <property type="match status" value="1"/>
</dbReference>
<dbReference type="RefSeq" id="WP_043047128.1">
    <property type="nucleotide sequence ID" value="NZ_JXCQ01000006.1"/>
</dbReference>
<accession>A0A0D0RVK2</accession>
<sequence>MIDLHNHLLPGLDDGAPDLESALALARLAVADGVSHMVCTPHLHAGRYDNTRADIEAARMLFVEVLQQNGIVLQVAAAAEVRMGIEVIGAIEKGALPFVGRWEGRNVLLLELPHGDIPLGTERLTSWLLQHQVVPMIAHPERNKAVMRNPSRLKPFIEQGCLLQLTASSLIGYFGPAAQALSHSLLVDGHASILASDGHNVQHRPPLLGEGLRQATLLIGERRAQALVEQTPWAIAQGLFQ</sequence>
<dbReference type="GO" id="GO:0004725">
    <property type="term" value="F:protein tyrosine phosphatase activity"/>
    <property type="evidence" value="ECO:0007669"/>
    <property type="project" value="UniProtKB-EC"/>
</dbReference>
<proteinExistence type="inferred from homology"/>
<dbReference type="InterPro" id="IPR016667">
    <property type="entry name" value="Caps_polysacc_synth_CpsB/CapC"/>
</dbReference>
<dbReference type="Proteomes" id="UP000032210">
    <property type="component" value="Unassembled WGS sequence"/>
</dbReference>
<dbReference type="PATRIC" id="fig|294.125.peg.980"/>
<evidence type="ECO:0000256" key="4">
    <source>
        <dbReference type="ARBA" id="ARBA00051722"/>
    </source>
</evidence>
<reference evidence="5 6" key="1">
    <citation type="submission" date="2015-01" db="EMBL/GenBank/DDBJ databases">
        <title>Genome sequence of the beneficial rhizobacterium Pseudomonas fluorescens 2-79.</title>
        <authorList>
            <person name="Thuermer A."/>
            <person name="Daniel R."/>
        </authorList>
    </citation>
    <scope>NUCLEOTIDE SEQUENCE [LARGE SCALE GENOMIC DNA]</scope>
    <source>
        <strain evidence="5 6">2-79</strain>
    </source>
</reference>
<dbReference type="SUPFAM" id="SSF89550">
    <property type="entry name" value="PHP domain-like"/>
    <property type="match status" value="1"/>
</dbReference>
<protein>
    <recommendedName>
        <fullName evidence="2">protein-tyrosine-phosphatase</fullName>
        <ecNumber evidence="2">3.1.3.48</ecNumber>
    </recommendedName>
</protein>
<dbReference type="InterPro" id="IPR016195">
    <property type="entry name" value="Pol/histidinol_Pase-like"/>
</dbReference>
<comment type="catalytic activity">
    <reaction evidence="4">
        <text>O-phospho-L-tyrosyl-[protein] + H2O = L-tyrosyl-[protein] + phosphate</text>
        <dbReference type="Rhea" id="RHEA:10684"/>
        <dbReference type="Rhea" id="RHEA-COMP:10136"/>
        <dbReference type="Rhea" id="RHEA-COMP:20101"/>
        <dbReference type="ChEBI" id="CHEBI:15377"/>
        <dbReference type="ChEBI" id="CHEBI:43474"/>
        <dbReference type="ChEBI" id="CHEBI:46858"/>
        <dbReference type="ChEBI" id="CHEBI:61978"/>
        <dbReference type="EC" id="3.1.3.48"/>
    </reaction>
</comment>
<evidence type="ECO:0000313" key="5">
    <source>
        <dbReference type="EMBL" id="KIR23602.1"/>
    </source>
</evidence>
<dbReference type="GO" id="GO:0030145">
    <property type="term" value="F:manganese ion binding"/>
    <property type="evidence" value="ECO:0007669"/>
    <property type="project" value="InterPro"/>
</dbReference>
<comment type="similarity">
    <text evidence="1">Belongs to the metallo-dependent hydrolases superfamily. CpsB/CapC family.</text>
</comment>
<evidence type="ECO:0000256" key="1">
    <source>
        <dbReference type="ARBA" id="ARBA00005750"/>
    </source>
</evidence>
<evidence type="ECO:0000313" key="6">
    <source>
        <dbReference type="Proteomes" id="UP000032210"/>
    </source>
</evidence>
<evidence type="ECO:0000256" key="3">
    <source>
        <dbReference type="ARBA" id="ARBA00022801"/>
    </source>
</evidence>
<organism evidence="5 6">
    <name type="scientific">Pseudomonas fluorescens</name>
    <dbReference type="NCBI Taxonomy" id="294"/>
    <lineage>
        <taxon>Bacteria</taxon>
        <taxon>Pseudomonadati</taxon>
        <taxon>Pseudomonadota</taxon>
        <taxon>Gammaproteobacteria</taxon>
        <taxon>Pseudomonadales</taxon>
        <taxon>Pseudomonadaceae</taxon>
        <taxon>Pseudomonas</taxon>
    </lineage>
</organism>
<dbReference type="PANTHER" id="PTHR39181">
    <property type="entry name" value="TYROSINE-PROTEIN PHOSPHATASE YWQE"/>
    <property type="match status" value="1"/>
</dbReference>
<keyword evidence="3 5" id="KW-0378">Hydrolase</keyword>
<dbReference type="Gene3D" id="3.20.20.140">
    <property type="entry name" value="Metal-dependent hydrolases"/>
    <property type="match status" value="1"/>
</dbReference>
<gene>
    <name evidence="5" type="primary">ywqE</name>
    <name evidence="5" type="ORF">PFLU3_09530</name>
</gene>
<comment type="caution">
    <text evidence="5">The sequence shown here is derived from an EMBL/GenBank/DDBJ whole genome shotgun (WGS) entry which is preliminary data.</text>
</comment>
<dbReference type="PIRSF" id="PIRSF016557">
    <property type="entry name" value="Caps_synth_CpsB"/>
    <property type="match status" value="1"/>
</dbReference>
<dbReference type="PANTHER" id="PTHR39181:SF1">
    <property type="entry name" value="TYROSINE-PROTEIN PHOSPHATASE YWQE"/>
    <property type="match status" value="1"/>
</dbReference>